<dbReference type="InterPro" id="IPR036188">
    <property type="entry name" value="FAD/NAD-bd_sf"/>
</dbReference>
<dbReference type="Proteomes" id="UP000271162">
    <property type="component" value="Unassembled WGS sequence"/>
</dbReference>
<dbReference type="Gene3D" id="3.50.50.60">
    <property type="entry name" value="FAD/NAD(P)-binding domain"/>
    <property type="match status" value="1"/>
</dbReference>
<comment type="cofactor">
    <cofactor evidence="1">
        <name>FAD</name>
        <dbReference type="ChEBI" id="CHEBI:57692"/>
    </cofactor>
</comment>
<dbReference type="STRING" id="27835.A0A0N4XPM7"/>
<dbReference type="PANTHER" id="PTHR43400:SF7">
    <property type="entry name" value="FAD-DEPENDENT OXIDOREDUCTASE 2 FAD BINDING DOMAIN-CONTAINING PROTEIN"/>
    <property type="match status" value="1"/>
</dbReference>
<keyword evidence="7" id="KW-1185">Reference proteome</keyword>
<feature type="domain" description="FAD-dependent oxidoreductase 2 FAD-binding" evidence="5">
    <location>
        <begin position="13"/>
        <end position="88"/>
    </location>
</feature>
<name>A0A0N4XPM7_NIPBR</name>
<sequence>IPPPKEGKAVNVGFAIINAVKQRINDIAKARPDDVSIMTDTRVVGLTSWNAYVTGVNIVQNGKRSEVNGKAVVLATGGFSADKDEDASLLREFANDKVS</sequence>
<evidence type="ECO:0000259" key="5">
    <source>
        <dbReference type="Pfam" id="PF00890"/>
    </source>
</evidence>
<reference evidence="8" key="1">
    <citation type="submission" date="2017-02" db="UniProtKB">
        <authorList>
            <consortium name="WormBaseParasite"/>
        </authorList>
    </citation>
    <scope>IDENTIFICATION</scope>
</reference>
<evidence type="ECO:0000256" key="1">
    <source>
        <dbReference type="ARBA" id="ARBA00001974"/>
    </source>
</evidence>
<evidence type="ECO:0000256" key="2">
    <source>
        <dbReference type="ARBA" id="ARBA00022630"/>
    </source>
</evidence>
<accession>A0A0N4XPM7</accession>
<gene>
    <name evidence="6" type="ORF">NBR_LOCUS4480</name>
</gene>
<keyword evidence="4" id="KW-0560">Oxidoreductase</keyword>
<dbReference type="WBParaSite" id="NBR_0000447901-mRNA-1">
    <property type="protein sequence ID" value="NBR_0000447901-mRNA-1"/>
    <property type="gene ID" value="NBR_0000447901"/>
</dbReference>
<evidence type="ECO:0000313" key="6">
    <source>
        <dbReference type="EMBL" id="VDL68069.1"/>
    </source>
</evidence>
<proteinExistence type="predicted"/>
<dbReference type="GO" id="GO:0016491">
    <property type="term" value="F:oxidoreductase activity"/>
    <property type="evidence" value="ECO:0007669"/>
    <property type="project" value="UniProtKB-KW"/>
</dbReference>
<evidence type="ECO:0000256" key="4">
    <source>
        <dbReference type="ARBA" id="ARBA00023002"/>
    </source>
</evidence>
<organism evidence="8">
    <name type="scientific">Nippostrongylus brasiliensis</name>
    <name type="common">Rat hookworm</name>
    <dbReference type="NCBI Taxonomy" id="27835"/>
    <lineage>
        <taxon>Eukaryota</taxon>
        <taxon>Metazoa</taxon>
        <taxon>Ecdysozoa</taxon>
        <taxon>Nematoda</taxon>
        <taxon>Chromadorea</taxon>
        <taxon>Rhabditida</taxon>
        <taxon>Rhabditina</taxon>
        <taxon>Rhabditomorpha</taxon>
        <taxon>Strongyloidea</taxon>
        <taxon>Heligmosomidae</taxon>
        <taxon>Nippostrongylus</taxon>
    </lineage>
</organism>
<dbReference type="Pfam" id="PF00890">
    <property type="entry name" value="FAD_binding_2"/>
    <property type="match status" value="1"/>
</dbReference>
<dbReference type="AlphaFoldDB" id="A0A0N4XPM7"/>
<dbReference type="InterPro" id="IPR003953">
    <property type="entry name" value="FAD-dep_OxRdtase_2_FAD-bd"/>
</dbReference>
<dbReference type="SUPFAM" id="SSF51905">
    <property type="entry name" value="FAD/NAD(P)-binding domain"/>
    <property type="match status" value="1"/>
</dbReference>
<keyword evidence="3" id="KW-0274">FAD</keyword>
<evidence type="ECO:0000313" key="7">
    <source>
        <dbReference type="Proteomes" id="UP000271162"/>
    </source>
</evidence>
<keyword evidence="2" id="KW-0285">Flavoprotein</keyword>
<evidence type="ECO:0000313" key="8">
    <source>
        <dbReference type="WBParaSite" id="NBR_0000447901-mRNA-1"/>
    </source>
</evidence>
<dbReference type="EMBL" id="UYSL01008464">
    <property type="protein sequence ID" value="VDL68069.1"/>
    <property type="molecule type" value="Genomic_DNA"/>
</dbReference>
<protein>
    <submittedName>
        <fullName evidence="8">FAD_binding_2 domain-containing protein</fullName>
    </submittedName>
</protein>
<dbReference type="PANTHER" id="PTHR43400">
    <property type="entry name" value="FUMARATE REDUCTASE"/>
    <property type="match status" value="1"/>
</dbReference>
<evidence type="ECO:0000256" key="3">
    <source>
        <dbReference type="ARBA" id="ARBA00022827"/>
    </source>
</evidence>
<dbReference type="InterPro" id="IPR050315">
    <property type="entry name" value="FAD-oxidoreductase_2"/>
</dbReference>
<reference evidence="6 7" key="2">
    <citation type="submission" date="2018-11" db="EMBL/GenBank/DDBJ databases">
        <authorList>
            <consortium name="Pathogen Informatics"/>
        </authorList>
    </citation>
    <scope>NUCLEOTIDE SEQUENCE [LARGE SCALE GENOMIC DNA]</scope>
</reference>